<gene>
    <name evidence="9" type="ORF">HK17_08825</name>
</gene>
<dbReference type="SUPFAM" id="SSF51445">
    <property type="entry name" value="(Trans)glycosidases"/>
    <property type="match status" value="1"/>
</dbReference>
<dbReference type="PANTHER" id="PTHR22600">
    <property type="entry name" value="BETA-HEXOSAMINIDASE"/>
    <property type="match status" value="1"/>
</dbReference>
<accession>A0A252AST4</accession>
<dbReference type="Proteomes" id="UP000194641">
    <property type="component" value="Unassembled WGS sequence"/>
</dbReference>
<keyword evidence="2" id="KW-0378">Hydrolase</keyword>
<sequence length="729" mass="79604">MMLRSLQSARVLLASATLLALSASTAICATPTVWAEKPVVMPAPSSLQTDGGQTVLPATIYVQWVGVKTPFLLEAVERFHTNLEKISGKSIKFTELPSETSDFTLQIQSTNTAPRIPSLNMQEHYALTVSQAGATLNADGPIGVLRGLSTLVQLVKRTATEAVLTHAVIDDSPRFRWRGLMIDVSRHFMPIATLLRQIDAMELVKLNVLHLHLSDGQGFRVESKRFPRLHTVSSHGDYYTQKQIRFLVTYAAARGIRVVPEFDTPGHTFALLEAYPQYASQAPLNMQDRAEKNRAALDPTNPATYRFVTSLYSEMASLFPDAYFHIGGDEVVAKQWTQSPHIQAYMQAHDFKKPADMQAEFTRRIAASLTHNHKIPVGWDEITAAEIPQDTVVEIWRGAARTASATAAGHPVIVSDGYYLDRLQPATTLYSQDPLGNVENSAEAEAAAQATGPGGTIGGAVTAQKTPLTATQKSLVLGAEAALWTEIVTPDMLDARLWPRTAALAERFWSSANLCSVETLYPRLAIIQDKLEQLGLDSRANTSRRLSRLAPGETQALRTLLSVTSPVQNYAHNHEFLQIRHKQTATEQDLNTPADSASPDSFVADRFNRQAKAYAAGQEDLKPALLAQLIGWQANHAAFSASAGRNPALKNALPASEMLSNLAQGGLWALDYHRKHGWKRHLRATLAQAKSDRAASATTKVVTNTPQPAGDLLQDIVPGIEALANKVLH</sequence>
<evidence type="ECO:0000256" key="5">
    <source>
        <dbReference type="PIRSR" id="PIRSR625705-1"/>
    </source>
</evidence>
<dbReference type="Gene3D" id="3.30.379.10">
    <property type="entry name" value="Chitobiase/beta-hexosaminidase domain 2-like"/>
    <property type="match status" value="1"/>
</dbReference>
<dbReference type="GO" id="GO:0005975">
    <property type="term" value="P:carbohydrate metabolic process"/>
    <property type="evidence" value="ECO:0007669"/>
    <property type="project" value="InterPro"/>
</dbReference>
<dbReference type="RefSeq" id="WP_256940702.1">
    <property type="nucleotide sequence ID" value="NZ_JBJJWX010000002.1"/>
</dbReference>
<dbReference type="InterPro" id="IPR029018">
    <property type="entry name" value="Hex-like_dom2"/>
</dbReference>
<evidence type="ECO:0000256" key="6">
    <source>
        <dbReference type="SAM" id="SignalP"/>
    </source>
</evidence>
<keyword evidence="6" id="KW-0732">Signal</keyword>
<organism evidence="9 10">
    <name type="scientific">Acetobacter indonesiensis</name>
    <dbReference type="NCBI Taxonomy" id="104101"/>
    <lineage>
        <taxon>Bacteria</taxon>
        <taxon>Pseudomonadati</taxon>
        <taxon>Pseudomonadota</taxon>
        <taxon>Alphaproteobacteria</taxon>
        <taxon>Acetobacterales</taxon>
        <taxon>Acetobacteraceae</taxon>
        <taxon>Acetobacter</taxon>
    </lineage>
</organism>
<dbReference type="InterPro" id="IPR017853">
    <property type="entry name" value="GH"/>
</dbReference>
<dbReference type="GO" id="GO:0016020">
    <property type="term" value="C:membrane"/>
    <property type="evidence" value="ECO:0007669"/>
    <property type="project" value="TreeGrafter"/>
</dbReference>
<dbReference type="Pfam" id="PF02838">
    <property type="entry name" value="Glyco_hydro_20b"/>
    <property type="match status" value="1"/>
</dbReference>
<feature type="domain" description="Glycoside hydrolase family 20 catalytic" evidence="7">
    <location>
        <begin position="175"/>
        <end position="511"/>
    </location>
</feature>
<dbReference type="PANTHER" id="PTHR22600:SF21">
    <property type="entry name" value="BETA-HEXOSAMINIDASE A"/>
    <property type="match status" value="1"/>
</dbReference>
<dbReference type="InterPro" id="IPR015883">
    <property type="entry name" value="Glyco_hydro_20_cat"/>
</dbReference>
<feature type="signal peptide" evidence="6">
    <location>
        <begin position="1"/>
        <end position="29"/>
    </location>
</feature>
<evidence type="ECO:0000313" key="9">
    <source>
        <dbReference type="EMBL" id="OUI93216.1"/>
    </source>
</evidence>
<feature type="active site" description="Proton donor" evidence="5">
    <location>
        <position position="330"/>
    </location>
</feature>
<protein>
    <recommendedName>
        <fullName evidence="4">N-acetyl-beta-glucosaminidase</fullName>
    </recommendedName>
</protein>
<keyword evidence="3" id="KW-0326">Glycosidase</keyword>
<evidence type="ECO:0000256" key="4">
    <source>
        <dbReference type="ARBA" id="ARBA00033000"/>
    </source>
</evidence>
<dbReference type="GO" id="GO:0006689">
    <property type="term" value="P:ganglioside catabolic process"/>
    <property type="evidence" value="ECO:0007669"/>
    <property type="project" value="TreeGrafter"/>
</dbReference>
<comment type="caution">
    <text evidence="9">The sequence shown here is derived from an EMBL/GenBank/DDBJ whole genome shotgun (WGS) entry which is preliminary data.</text>
</comment>
<evidence type="ECO:0000256" key="3">
    <source>
        <dbReference type="ARBA" id="ARBA00023295"/>
    </source>
</evidence>
<dbReference type="Gene3D" id="3.20.20.80">
    <property type="entry name" value="Glycosidases"/>
    <property type="match status" value="1"/>
</dbReference>
<proteinExistence type="inferred from homology"/>
<evidence type="ECO:0000256" key="2">
    <source>
        <dbReference type="ARBA" id="ARBA00022801"/>
    </source>
</evidence>
<dbReference type="GO" id="GO:0004563">
    <property type="term" value="F:beta-N-acetylhexosaminidase activity"/>
    <property type="evidence" value="ECO:0007669"/>
    <property type="project" value="InterPro"/>
</dbReference>
<feature type="chain" id="PRO_5012377493" description="N-acetyl-beta-glucosaminidase" evidence="6">
    <location>
        <begin position="30"/>
        <end position="729"/>
    </location>
</feature>
<dbReference type="InterPro" id="IPR015882">
    <property type="entry name" value="HEX_bac_N"/>
</dbReference>
<name>A0A252AST4_9PROT</name>
<dbReference type="Pfam" id="PF00728">
    <property type="entry name" value="Glyco_hydro_20"/>
    <property type="match status" value="1"/>
</dbReference>
<evidence type="ECO:0000259" key="8">
    <source>
        <dbReference type="Pfam" id="PF02838"/>
    </source>
</evidence>
<evidence type="ECO:0000259" key="7">
    <source>
        <dbReference type="Pfam" id="PF00728"/>
    </source>
</evidence>
<dbReference type="GO" id="GO:0030203">
    <property type="term" value="P:glycosaminoglycan metabolic process"/>
    <property type="evidence" value="ECO:0007669"/>
    <property type="project" value="TreeGrafter"/>
</dbReference>
<dbReference type="GO" id="GO:0005764">
    <property type="term" value="C:lysosome"/>
    <property type="evidence" value="ECO:0007669"/>
    <property type="project" value="TreeGrafter"/>
</dbReference>
<feature type="domain" description="Beta-hexosaminidase bacterial type N-terminal" evidence="8">
    <location>
        <begin position="38"/>
        <end position="171"/>
    </location>
</feature>
<comment type="similarity">
    <text evidence="1">Belongs to the glycosyl hydrolase 20 family.</text>
</comment>
<dbReference type="InterPro" id="IPR025705">
    <property type="entry name" value="Beta_hexosaminidase_sua/sub"/>
</dbReference>
<evidence type="ECO:0000313" key="10">
    <source>
        <dbReference type="Proteomes" id="UP000194641"/>
    </source>
</evidence>
<evidence type="ECO:0000256" key="1">
    <source>
        <dbReference type="ARBA" id="ARBA00006285"/>
    </source>
</evidence>
<dbReference type="PRINTS" id="PR00738">
    <property type="entry name" value="GLHYDRLASE20"/>
</dbReference>
<reference evidence="10" key="1">
    <citation type="submission" date="2014-06" db="EMBL/GenBank/DDBJ databases">
        <authorList>
            <person name="Winans N.J."/>
            <person name="Newell P.D."/>
            <person name="Douglas A.E."/>
        </authorList>
    </citation>
    <scope>NUCLEOTIDE SEQUENCE [LARGE SCALE GENOMIC DNA]</scope>
</reference>
<dbReference type="SUPFAM" id="SSF55545">
    <property type="entry name" value="beta-N-acetylhexosaminidase-like domain"/>
    <property type="match status" value="1"/>
</dbReference>
<dbReference type="EMBL" id="JOPA01000023">
    <property type="protein sequence ID" value="OUI93216.1"/>
    <property type="molecule type" value="Genomic_DNA"/>
</dbReference>
<dbReference type="AlphaFoldDB" id="A0A252AST4"/>